<dbReference type="Proteomes" id="UP000717515">
    <property type="component" value="Unassembled WGS sequence"/>
</dbReference>
<evidence type="ECO:0000313" key="3">
    <source>
        <dbReference type="Proteomes" id="UP000717515"/>
    </source>
</evidence>
<name>A0A9P8CY36_MORAP</name>
<protein>
    <submittedName>
        <fullName evidence="2">Uncharacterized protein</fullName>
    </submittedName>
</protein>
<proteinExistence type="predicted"/>
<evidence type="ECO:0000256" key="1">
    <source>
        <dbReference type="SAM" id="MobiDB-lite"/>
    </source>
</evidence>
<dbReference type="EMBL" id="JAIFTL010000047">
    <property type="protein sequence ID" value="KAG9325163.1"/>
    <property type="molecule type" value="Genomic_DNA"/>
</dbReference>
<organism evidence="2 3">
    <name type="scientific">Mortierella alpina</name>
    <name type="common">Oleaginous fungus</name>
    <name type="synonym">Mortierella renispora</name>
    <dbReference type="NCBI Taxonomy" id="64518"/>
    <lineage>
        <taxon>Eukaryota</taxon>
        <taxon>Fungi</taxon>
        <taxon>Fungi incertae sedis</taxon>
        <taxon>Mucoromycota</taxon>
        <taxon>Mortierellomycotina</taxon>
        <taxon>Mortierellomycetes</taxon>
        <taxon>Mortierellales</taxon>
        <taxon>Mortierellaceae</taxon>
        <taxon>Mortierella</taxon>
    </lineage>
</organism>
<dbReference type="SUPFAM" id="SSF48452">
    <property type="entry name" value="TPR-like"/>
    <property type="match status" value="1"/>
</dbReference>
<accession>A0A9P8CY36</accession>
<dbReference type="AlphaFoldDB" id="A0A9P8CY36"/>
<feature type="region of interest" description="Disordered" evidence="1">
    <location>
        <begin position="132"/>
        <end position="155"/>
    </location>
</feature>
<evidence type="ECO:0000313" key="2">
    <source>
        <dbReference type="EMBL" id="KAG9325163.1"/>
    </source>
</evidence>
<dbReference type="InterPro" id="IPR011990">
    <property type="entry name" value="TPR-like_helical_dom_sf"/>
</dbReference>
<comment type="caution">
    <text evidence="2">The sequence shown here is derived from an EMBL/GenBank/DDBJ whole genome shotgun (WGS) entry which is preliminary data.</text>
</comment>
<sequence>MFNKVSSKRSPLPPQIELELVNIYLEQGRAANKDGKSEIALVLCEEAEASLSKMKSGVRATEAVQDVTDLRQGVACAFYELGKLLSELKRQERAKESYRREWGYSEIEKLSISTQPSLKAAGTVATPLHSIASASTAKQPSLKDIRATQLPPKTT</sequence>
<gene>
    <name evidence="2" type="ORF">KVV02_003580</name>
</gene>
<reference evidence="2" key="1">
    <citation type="submission" date="2021-07" db="EMBL/GenBank/DDBJ databases">
        <title>Draft genome of Mortierella alpina, strain LL118, isolated from an aspen leaf litter sample.</title>
        <authorList>
            <person name="Yang S."/>
            <person name="Vinatzer B.A."/>
        </authorList>
    </citation>
    <scope>NUCLEOTIDE SEQUENCE</scope>
    <source>
        <strain evidence="2">LL118</strain>
    </source>
</reference>